<dbReference type="PATRIC" id="fig|1122180.6.peg.2278"/>
<dbReference type="HOGENOM" id="CLU_044864_0_1_5"/>
<keyword evidence="4 6" id="KW-0460">Magnesium</keyword>
<dbReference type="STRING" id="1122180.Lokhon_02300"/>
<dbReference type="PANTHER" id="PTHR32308">
    <property type="entry name" value="LYASE BETA SUBUNIT, PUTATIVE (AFU_ORTHOLOGUE AFUA_4G13030)-RELATED"/>
    <property type="match status" value="1"/>
</dbReference>
<evidence type="ECO:0000256" key="2">
    <source>
        <dbReference type="ARBA" id="ARBA00005568"/>
    </source>
</evidence>
<dbReference type="SUPFAM" id="SSF51621">
    <property type="entry name" value="Phosphoenolpyruvate/pyruvate domain"/>
    <property type="match status" value="1"/>
</dbReference>
<dbReference type="Proteomes" id="UP000025047">
    <property type="component" value="Unassembled WGS sequence"/>
</dbReference>
<dbReference type="OrthoDB" id="9800547at2"/>
<feature type="domain" description="HpcH/HpaI aldolase/citrate lyase" evidence="7">
    <location>
        <begin position="4"/>
        <end position="210"/>
    </location>
</feature>
<dbReference type="InterPro" id="IPR005000">
    <property type="entry name" value="Aldolase/citrate-lyase_domain"/>
</dbReference>
<dbReference type="PIRSF" id="PIRSF015582">
    <property type="entry name" value="Cit_lyase_B"/>
    <property type="match status" value="1"/>
</dbReference>
<keyword evidence="9" id="KW-1185">Reference proteome</keyword>
<evidence type="ECO:0000256" key="6">
    <source>
        <dbReference type="PIRSR" id="PIRSR015582-2"/>
    </source>
</evidence>
<evidence type="ECO:0000256" key="1">
    <source>
        <dbReference type="ARBA" id="ARBA00001946"/>
    </source>
</evidence>
<dbReference type="GO" id="GO:0006107">
    <property type="term" value="P:oxaloacetate metabolic process"/>
    <property type="evidence" value="ECO:0007669"/>
    <property type="project" value="TreeGrafter"/>
</dbReference>
<evidence type="ECO:0000256" key="5">
    <source>
        <dbReference type="PIRSR" id="PIRSR015582-1"/>
    </source>
</evidence>
<organism evidence="8 9">
    <name type="scientific">Limimaricola hongkongensis DSM 17492</name>
    <dbReference type="NCBI Taxonomy" id="1122180"/>
    <lineage>
        <taxon>Bacteria</taxon>
        <taxon>Pseudomonadati</taxon>
        <taxon>Pseudomonadota</taxon>
        <taxon>Alphaproteobacteria</taxon>
        <taxon>Rhodobacterales</taxon>
        <taxon>Paracoccaceae</taxon>
        <taxon>Limimaricola</taxon>
    </lineage>
</organism>
<reference evidence="8 9" key="1">
    <citation type="submission" date="2013-03" db="EMBL/GenBank/DDBJ databases">
        <authorList>
            <person name="Fiebig A."/>
            <person name="Goeker M."/>
            <person name="Klenk H.-P.P."/>
        </authorList>
    </citation>
    <scope>NUCLEOTIDE SEQUENCE [LARGE SCALE GENOMIC DNA]</scope>
    <source>
        <strain evidence="8 9">DSM 17492</strain>
    </source>
</reference>
<feature type="binding site" evidence="5">
    <location>
        <position position="65"/>
    </location>
    <ligand>
        <name>substrate</name>
    </ligand>
</feature>
<feature type="binding site" evidence="6">
    <location>
        <position position="142"/>
    </location>
    <ligand>
        <name>Mg(2+)</name>
        <dbReference type="ChEBI" id="CHEBI:18420"/>
    </ligand>
</feature>
<dbReference type="InterPro" id="IPR011206">
    <property type="entry name" value="Citrate_lyase_beta/mcl1/mcl2"/>
</dbReference>
<dbReference type="Gene3D" id="3.20.20.60">
    <property type="entry name" value="Phosphoenolpyruvate-binding domains"/>
    <property type="match status" value="1"/>
</dbReference>
<keyword evidence="3 6" id="KW-0479">Metal-binding</keyword>
<feature type="binding site" evidence="6">
    <location>
        <position position="116"/>
    </location>
    <ligand>
        <name>Mg(2+)</name>
        <dbReference type="ChEBI" id="CHEBI:18420"/>
    </ligand>
</feature>
<dbReference type="GO" id="GO:0016829">
    <property type="term" value="F:lyase activity"/>
    <property type="evidence" value="ECO:0007669"/>
    <property type="project" value="UniProtKB-KW"/>
</dbReference>
<accession>A0A017HA61</accession>
<feature type="binding site" evidence="5">
    <location>
        <position position="116"/>
    </location>
    <ligand>
        <name>substrate</name>
    </ligand>
</feature>
<dbReference type="InterPro" id="IPR015813">
    <property type="entry name" value="Pyrv/PenolPyrv_kinase-like_dom"/>
</dbReference>
<evidence type="ECO:0000256" key="4">
    <source>
        <dbReference type="ARBA" id="ARBA00022842"/>
    </source>
</evidence>
<name>A0A017HA61_9RHOB</name>
<evidence type="ECO:0000256" key="3">
    <source>
        <dbReference type="ARBA" id="ARBA00022723"/>
    </source>
</evidence>
<dbReference type="PANTHER" id="PTHR32308:SF10">
    <property type="entry name" value="CITRATE LYASE SUBUNIT BETA"/>
    <property type="match status" value="1"/>
</dbReference>
<proteinExistence type="inferred from homology"/>
<dbReference type="AlphaFoldDB" id="A0A017HA61"/>
<gene>
    <name evidence="8" type="ORF">Lokhon_02300</name>
</gene>
<dbReference type="GO" id="GO:0000287">
    <property type="term" value="F:magnesium ion binding"/>
    <property type="evidence" value="ECO:0007669"/>
    <property type="project" value="TreeGrafter"/>
</dbReference>
<comment type="caution">
    <text evidence="8">The sequence shown here is derived from an EMBL/GenBank/DDBJ whole genome shotgun (WGS) entry which is preliminary data.</text>
</comment>
<dbReference type="eggNOG" id="COG2301">
    <property type="taxonomic scope" value="Bacteria"/>
</dbReference>
<dbReference type="Pfam" id="PF03328">
    <property type="entry name" value="HpcH_HpaI"/>
    <property type="match status" value="1"/>
</dbReference>
<evidence type="ECO:0000313" key="9">
    <source>
        <dbReference type="Proteomes" id="UP000025047"/>
    </source>
</evidence>
<evidence type="ECO:0000313" key="8">
    <source>
        <dbReference type="EMBL" id="EYD70659.1"/>
    </source>
</evidence>
<dbReference type="EMBL" id="APGJ01000007">
    <property type="protein sequence ID" value="EYD70659.1"/>
    <property type="molecule type" value="Genomic_DNA"/>
</dbReference>
<evidence type="ECO:0000259" key="7">
    <source>
        <dbReference type="Pfam" id="PF03328"/>
    </source>
</evidence>
<dbReference type="InterPro" id="IPR040442">
    <property type="entry name" value="Pyrv_kinase-like_dom_sf"/>
</dbReference>
<comment type="cofactor">
    <cofactor evidence="1">
        <name>Mg(2+)</name>
        <dbReference type="ChEBI" id="CHEBI:18420"/>
    </cofactor>
</comment>
<comment type="similarity">
    <text evidence="2">Belongs to the HpcH/HpaI aldolase family.</text>
</comment>
<sequence>MPFRSVLYVPASNARALQKARGLPCDAMILDLEDAVAPAAKPEARAALRAHLSADAPDGRPRLVRINALSTPWGAEDLAALSGTAPEGILVPKVSAPGDLDAVAAQSDLPLWAMIETARGVIEAPAICAHPALAGIVMGTNDLARELGARSRPDRLPLMSALQGALMAARMAGITAIDGVCNALDDPDRLAAECAQGRDLGFDGKSLIHPAQIAAANAAFAPGADEIDLARRRIAAHEAVLAAGQGVAVVDGEIVESLHVEAARATLAFARDIEGEAGA</sequence>
<protein>
    <submittedName>
        <fullName evidence="8">L-malyl-CoA/beta-methylmalyl-CoA lyase</fullName>
    </submittedName>
</protein>
<keyword evidence="8" id="KW-0456">Lyase</keyword>
<dbReference type="RefSeq" id="WP_017929243.1">
    <property type="nucleotide sequence ID" value="NZ_KB823000.1"/>
</dbReference>